<proteinExistence type="predicted"/>
<keyword evidence="2" id="KW-1185">Reference proteome</keyword>
<dbReference type="OrthoDB" id="25954at2"/>
<dbReference type="GO" id="GO:0020037">
    <property type="term" value="F:heme binding"/>
    <property type="evidence" value="ECO:0007669"/>
    <property type="project" value="InterPro"/>
</dbReference>
<evidence type="ECO:0000313" key="2">
    <source>
        <dbReference type="Proteomes" id="UP000239772"/>
    </source>
</evidence>
<dbReference type="InterPro" id="IPR009050">
    <property type="entry name" value="Globin-like_sf"/>
</dbReference>
<dbReference type="SUPFAM" id="SSF46458">
    <property type="entry name" value="Globin-like"/>
    <property type="match status" value="1"/>
</dbReference>
<dbReference type="RefSeq" id="WP_106336049.1">
    <property type="nucleotide sequence ID" value="NZ_PVZS01000006.1"/>
</dbReference>
<dbReference type="Proteomes" id="UP000239772">
    <property type="component" value="Unassembled WGS sequence"/>
</dbReference>
<dbReference type="CDD" id="cd08916">
    <property type="entry name" value="TrHb3_P"/>
    <property type="match status" value="1"/>
</dbReference>
<gene>
    <name evidence="1" type="ORF">SLNSH_07465</name>
</gene>
<organism evidence="1 2">
    <name type="scientific">Alsobacter soli</name>
    <dbReference type="NCBI Taxonomy" id="2109933"/>
    <lineage>
        <taxon>Bacteria</taxon>
        <taxon>Pseudomonadati</taxon>
        <taxon>Pseudomonadota</taxon>
        <taxon>Alphaproteobacteria</taxon>
        <taxon>Hyphomicrobiales</taxon>
        <taxon>Alsobacteraceae</taxon>
        <taxon>Alsobacter</taxon>
    </lineage>
</organism>
<name>A0A2T1HW04_9HYPH</name>
<accession>A0A2T1HW04</accession>
<reference evidence="2" key="1">
    <citation type="submission" date="2018-03" db="EMBL/GenBank/DDBJ databases">
        <authorList>
            <person name="Sun L."/>
            <person name="Liu H."/>
            <person name="Chen W."/>
            <person name="Huang K."/>
            <person name="Liu W."/>
            <person name="Gao X."/>
        </authorList>
    </citation>
    <scope>NUCLEOTIDE SEQUENCE [LARGE SCALE GENOMIC DNA]</scope>
    <source>
        <strain evidence="2">SH9</strain>
    </source>
</reference>
<dbReference type="EMBL" id="PVZS01000006">
    <property type="protein sequence ID" value="PSC05805.1"/>
    <property type="molecule type" value="Genomic_DNA"/>
</dbReference>
<dbReference type="Gene3D" id="1.10.490.10">
    <property type="entry name" value="Globins"/>
    <property type="match status" value="1"/>
</dbReference>
<dbReference type="AlphaFoldDB" id="A0A2T1HW04"/>
<comment type="caution">
    <text evidence="1">The sequence shown here is derived from an EMBL/GenBank/DDBJ whole genome shotgun (WGS) entry which is preliminary data.</text>
</comment>
<evidence type="ECO:0000313" key="1">
    <source>
        <dbReference type="EMBL" id="PSC05805.1"/>
    </source>
</evidence>
<sequence length="142" mass="15813">MGDISLSPGAACGVDEDLVRRIVDTFYARVRVDALLGPIFEDAVSDWPVHLARLADFWSSVTLMTGAYKGQPLQAHMHLPELTDEHFLRWLALFEQTLAELCTPEQAELFMVRARRIADSFRFGLGQVRGTLVEPLAARTAA</sequence>
<protein>
    <submittedName>
        <fullName evidence="1">Preprotein translocase subunit TatC</fullName>
    </submittedName>
</protein>
<dbReference type="InterPro" id="IPR012292">
    <property type="entry name" value="Globin/Proto"/>
</dbReference>
<dbReference type="GO" id="GO:0019825">
    <property type="term" value="F:oxygen binding"/>
    <property type="evidence" value="ECO:0007669"/>
    <property type="project" value="InterPro"/>
</dbReference>